<reference evidence="2" key="1">
    <citation type="journal article" date="2019" name="Nat. Commun.">
        <title>The genome of broomcorn millet.</title>
        <authorList>
            <person name="Zou C."/>
            <person name="Miki D."/>
            <person name="Li D."/>
            <person name="Tang Q."/>
            <person name="Xiao L."/>
            <person name="Rajput S."/>
            <person name="Deng P."/>
            <person name="Jia W."/>
            <person name="Huang R."/>
            <person name="Zhang M."/>
            <person name="Sun Y."/>
            <person name="Hu J."/>
            <person name="Fu X."/>
            <person name="Schnable P.S."/>
            <person name="Li F."/>
            <person name="Zhang H."/>
            <person name="Feng B."/>
            <person name="Zhu X."/>
            <person name="Liu R."/>
            <person name="Schnable J.C."/>
            <person name="Zhu J.-K."/>
            <person name="Zhang H."/>
        </authorList>
    </citation>
    <scope>NUCLEOTIDE SEQUENCE [LARGE SCALE GENOMIC DNA]</scope>
</reference>
<accession>A0A3L6TK27</accession>
<dbReference type="Proteomes" id="UP000275267">
    <property type="component" value="Unassembled WGS sequence"/>
</dbReference>
<dbReference type="EMBL" id="PQIB02000001">
    <property type="protein sequence ID" value="RLN39134.1"/>
    <property type="molecule type" value="Genomic_DNA"/>
</dbReference>
<keyword evidence="2" id="KW-1185">Reference proteome</keyword>
<comment type="caution">
    <text evidence="1">The sequence shown here is derived from an EMBL/GenBank/DDBJ whole genome shotgun (WGS) entry which is preliminary data.</text>
</comment>
<evidence type="ECO:0000313" key="1">
    <source>
        <dbReference type="EMBL" id="RLN39134.1"/>
    </source>
</evidence>
<organism evidence="1 2">
    <name type="scientific">Panicum miliaceum</name>
    <name type="common">Proso millet</name>
    <name type="synonym">Broomcorn millet</name>
    <dbReference type="NCBI Taxonomy" id="4540"/>
    <lineage>
        <taxon>Eukaryota</taxon>
        <taxon>Viridiplantae</taxon>
        <taxon>Streptophyta</taxon>
        <taxon>Embryophyta</taxon>
        <taxon>Tracheophyta</taxon>
        <taxon>Spermatophyta</taxon>
        <taxon>Magnoliopsida</taxon>
        <taxon>Liliopsida</taxon>
        <taxon>Poales</taxon>
        <taxon>Poaceae</taxon>
        <taxon>PACMAD clade</taxon>
        <taxon>Panicoideae</taxon>
        <taxon>Panicodae</taxon>
        <taxon>Paniceae</taxon>
        <taxon>Panicinae</taxon>
        <taxon>Panicum</taxon>
        <taxon>Panicum sect. Panicum</taxon>
    </lineage>
</organism>
<evidence type="ECO:0000313" key="2">
    <source>
        <dbReference type="Proteomes" id="UP000275267"/>
    </source>
</evidence>
<protein>
    <submittedName>
        <fullName evidence="1">Uncharacterized protein</fullName>
    </submittedName>
</protein>
<name>A0A3L6TK27_PANMI</name>
<proteinExistence type="predicted"/>
<gene>
    <name evidence="1" type="ORF">C2845_PM01G06040</name>
</gene>
<sequence length="88" mass="9835">MPAPPRASSRLSAFRPWAAREARSAAQASRRSCSTECRRGPWCCGTWRSLSRDGREDGAKRYEWRKTPDDGGMSLLSVTVCTEVCLQL</sequence>
<dbReference type="AlphaFoldDB" id="A0A3L6TK27"/>